<dbReference type="HOGENOM" id="CLU_137927_0_3_5"/>
<sequence length="116" mass="12408">MPKVDDPRAEALRRLDERAEALKTSTARPESQTGEMNASSQAYKILAELLGGVLIGLALGAIVDRFAKTGPWGLIGGVLLGFALSLFMARRTANRLMAQARAEEAARSQASKPKVD</sequence>
<keyword evidence="1" id="KW-0406">Ion transport</keyword>
<evidence type="ECO:0000256" key="3">
    <source>
        <dbReference type="SAM" id="Phobius"/>
    </source>
</evidence>
<dbReference type="OrthoDB" id="15401at2"/>
<feature type="transmembrane region" description="Helical" evidence="3">
    <location>
        <begin position="69"/>
        <end position="89"/>
    </location>
</feature>
<dbReference type="GO" id="GO:0045259">
    <property type="term" value="C:proton-transporting ATP synthase complex"/>
    <property type="evidence" value="ECO:0007669"/>
    <property type="project" value="UniProtKB-UniRule"/>
</dbReference>
<dbReference type="KEGG" id="cak:Caul_4376"/>
<feature type="region of interest" description="Disordered" evidence="2">
    <location>
        <begin position="18"/>
        <end position="37"/>
    </location>
</feature>
<organism evidence="4">
    <name type="scientific">Caulobacter sp. (strain K31)</name>
    <dbReference type="NCBI Taxonomy" id="366602"/>
    <lineage>
        <taxon>Bacteria</taxon>
        <taxon>Pseudomonadati</taxon>
        <taxon>Pseudomonadota</taxon>
        <taxon>Alphaproteobacteria</taxon>
        <taxon>Caulobacterales</taxon>
        <taxon>Caulobacteraceae</taxon>
        <taxon>Caulobacter</taxon>
    </lineage>
</organism>
<evidence type="ECO:0000256" key="1">
    <source>
        <dbReference type="PIRNR" id="PIRNR032126"/>
    </source>
</evidence>
<feature type="transmembrane region" description="Helical" evidence="3">
    <location>
        <begin position="45"/>
        <end position="63"/>
    </location>
</feature>
<protein>
    <recommendedName>
        <fullName evidence="1">ATP synthase protein I</fullName>
    </recommendedName>
</protein>
<comment type="function">
    <text evidence="1">A possible function for this protein is to guide the assembly of the membrane sector of the ATPase enzyme complex.</text>
</comment>
<dbReference type="InterPro" id="IPR032820">
    <property type="entry name" value="ATPase_put"/>
</dbReference>
<keyword evidence="1" id="KW-0813">Transport</keyword>
<accession>B0T006</accession>
<keyword evidence="3" id="KW-1133">Transmembrane helix</keyword>
<keyword evidence="1" id="KW-0375">Hydrogen ion transport</keyword>
<feature type="compositionally biased region" description="Polar residues" evidence="2">
    <location>
        <begin position="23"/>
        <end position="37"/>
    </location>
</feature>
<dbReference type="PIRSF" id="PIRSF032126">
    <property type="entry name" value="F0F1_ATP_synthase_subunit_I"/>
    <property type="match status" value="1"/>
</dbReference>
<evidence type="ECO:0000313" key="4">
    <source>
        <dbReference type="EMBL" id="ABZ73496.1"/>
    </source>
</evidence>
<gene>
    <name evidence="4" type="ordered locus">Caul_4376</name>
</gene>
<dbReference type="AlphaFoldDB" id="B0T006"/>
<comment type="similarity">
    <text evidence="1">Belongs to the bacterial AtpI family.</text>
</comment>
<dbReference type="EMBL" id="CP000927">
    <property type="protein sequence ID" value="ABZ73496.1"/>
    <property type="molecule type" value="Genomic_DNA"/>
</dbReference>
<dbReference type="InterPro" id="IPR016989">
    <property type="entry name" value="Atp1_alphaprobac"/>
</dbReference>
<reference evidence="4" key="1">
    <citation type="submission" date="2008-01" db="EMBL/GenBank/DDBJ databases">
        <title>Complete sequence of chromosome of Caulobacter sp. K31.</title>
        <authorList>
            <consortium name="US DOE Joint Genome Institute"/>
            <person name="Copeland A."/>
            <person name="Lucas S."/>
            <person name="Lapidus A."/>
            <person name="Barry K."/>
            <person name="Glavina del Rio T."/>
            <person name="Dalin E."/>
            <person name="Tice H."/>
            <person name="Pitluck S."/>
            <person name="Bruce D."/>
            <person name="Goodwin L."/>
            <person name="Thompson L.S."/>
            <person name="Brettin T."/>
            <person name="Detter J.C."/>
            <person name="Han C."/>
            <person name="Schmutz J."/>
            <person name="Larimer F."/>
            <person name="Land M."/>
            <person name="Hauser L."/>
            <person name="Kyrpides N."/>
            <person name="Kim E."/>
            <person name="Stephens C."/>
            <person name="Richardson P."/>
        </authorList>
    </citation>
    <scope>NUCLEOTIDE SEQUENCE [LARGE SCALE GENOMIC DNA]</scope>
    <source>
        <strain evidence="4">K31</strain>
    </source>
</reference>
<proteinExistence type="inferred from homology"/>
<dbReference type="Pfam" id="PF09527">
    <property type="entry name" value="ATPase_gene1"/>
    <property type="match status" value="1"/>
</dbReference>
<name>B0T006_CAUSK</name>
<dbReference type="eggNOG" id="COG5336">
    <property type="taxonomic scope" value="Bacteria"/>
</dbReference>
<keyword evidence="3" id="KW-0812">Transmembrane</keyword>
<dbReference type="STRING" id="366602.Caul_4376"/>
<keyword evidence="1 3" id="KW-0472">Membrane</keyword>
<evidence type="ECO:0000256" key="2">
    <source>
        <dbReference type="SAM" id="MobiDB-lite"/>
    </source>
</evidence>
<dbReference type="GO" id="GO:1902600">
    <property type="term" value="P:proton transmembrane transport"/>
    <property type="evidence" value="ECO:0007669"/>
    <property type="project" value="UniProtKB-KW"/>
</dbReference>